<evidence type="ECO:0000256" key="3">
    <source>
        <dbReference type="ARBA" id="ARBA00022741"/>
    </source>
</evidence>
<dbReference type="Gene3D" id="1.10.1070.11">
    <property type="entry name" value="Phosphatidylinositol 3-/4-kinase, catalytic domain"/>
    <property type="match status" value="1"/>
</dbReference>
<dbReference type="SMART" id="SM00146">
    <property type="entry name" value="PI3Kc"/>
    <property type="match status" value="1"/>
</dbReference>
<proteinExistence type="predicted"/>
<evidence type="ECO:0000259" key="7">
    <source>
        <dbReference type="PROSITE" id="PS51190"/>
    </source>
</evidence>
<evidence type="ECO:0000256" key="5">
    <source>
        <dbReference type="ARBA" id="ARBA00022840"/>
    </source>
</evidence>
<evidence type="ECO:0000259" key="6">
    <source>
        <dbReference type="PROSITE" id="PS50290"/>
    </source>
</evidence>
<dbReference type="Pfam" id="PF02260">
    <property type="entry name" value="FATC"/>
    <property type="match status" value="1"/>
</dbReference>
<dbReference type="SMART" id="SM01343">
    <property type="entry name" value="FATC"/>
    <property type="match status" value="1"/>
</dbReference>
<dbReference type="InterPro" id="IPR003152">
    <property type="entry name" value="FATC_dom"/>
</dbReference>
<dbReference type="Gene3D" id="3.30.1010.10">
    <property type="entry name" value="Phosphatidylinositol 3-kinase Catalytic Subunit, Chain A, domain 4"/>
    <property type="match status" value="1"/>
</dbReference>
<dbReference type="InterPro" id="IPR018936">
    <property type="entry name" value="PI3/4_kinase_CS"/>
</dbReference>
<dbReference type="GO" id="GO:0005524">
    <property type="term" value="F:ATP binding"/>
    <property type="evidence" value="ECO:0007669"/>
    <property type="project" value="UniProtKB-KW"/>
</dbReference>
<dbReference type="InterPro" id="IPR011009">
    <property type="entry name" value="Kinase-like_dom_sf"/>
</dbReference>
<dbReference type="GO" id="GO:0005634">
    <property type="term" value="C:nucleus"/>
    <property type="evidence" value="ECO:0007669"/>
    <property type="project" value="TreeGrafter"/>
</dbReference>
<keyword evidence="2" id="KW-0808">Transferase</keyword>
<feature type="domain" description="PI3K/PI4K catalytic" evidence="6">
    <location>
        <begin position="1"/>
        <end position="272"/>
    </location>
</feature>
<keyword evidence="9" id="KW-1185">Reference proteome</keyword>
<evidence type="ECO:0000256" key="1">
    <source>
        <dbReference type="ARBA" id="ARBA00012513"/>
    </source>
</evidence>
<dbReference type="PROSITE" id="PS51190">
    <property type="entry name" value="FATC"/>
    <property type="match status" value="1"/>
</dbReference>
<dbReference type="InterPro" id="IPR036940">
    <property type="entry name" value="PI3/4_kinase_cat_sf"/>
</dbReference>
<evidence type="ECO:0000256" key="4">
    <source>
        <dbReference type="ARBA" id="ARBA00022777"/>
    </source>
</evidence>
<dbReference type="Proteomes" id="UP000664859">
    <property type="component" value="Unassembled WGS sequence"/>
</dbReference>
<feature type="domain" description="FATC" evidence="7">
    <location>
        <begin position="342"/>
        <end position="374"/>
    </location>
</feature>
<dbReference type="GO" id="GO:0004677">
    <property type="term" value="F:DNA-dependent protein kinase activity"/>
    <property type="evidence" value="ECO:0007669"/>
    <property type="project" value="InterPro"/>
</dbReference>
<dbReference type="AlphaFoldDB" id="A0A836CRJ1"/>
<reference evidence="8" key="1">
    <citation type="submission" date="2021-02" db="EMBL/GenBank/DDBJ databases">
        <title>First Annotated Genome of the Yellow-green Alga Tribonema minus.</title>
        <authorList>
            <person name="Mahan K.M."/>
        </authorList>
    </citation>
    <scope>NUCLEOTIDE SEQUENCE</scope>
    <source>
        <strain evidence="8">UTEX B ZZ1240</strain>
    </source>
</reference>
<keyword evidence="5" id="KW-0067">ATP-binding</keyword>
<dbReference type="EC" id="2.7.11.1" evidence="1"/>
<protein>
    <recommendedName>
        <fullName evidence="1">non-specific serine/threonine protein kinase</fullName>
        <ecNumber evidence="1">2.7.11.1</ecNumber>
    </recommendedName>
</protein>
<comment type="caution">
    <text evidence="8">The sequence shown here is derived from an EMBL/GenBank/DDBJ whole genome shotgun (WGS) entry which is preliminary data.</text>
</comment>
<dbReference type="PROSITE" id="PS00916">
    <property type="entry name" value="PI3_4_KINASE_2"/>
    <property type="match status" value="1"/>
</dbReference>
<gene>
    <name evidence="8" type="ORF">JKP88DRAFT_256329</name>
</gene>
<dbReference type="PANTHER" id="PTHR11139:SF68">
    <property type="entry name" value="DNA-DEPENDENT PROTEIN KINASE CATALYTIC SUBUNIT"/>
    <property type="match status" value="1"/>
</dbReference>
<dbReference type="PROSITE" id="PS50290">
    <property type="entry name" value="PI3_4_KINASE_3"/>
    <property type="match status" value="1"/>
</dbReference>
<dbReference type="SUPFAM" id="SSF56112">
    <property type="entry name" value="Protein kinase-like (PK-like)"/>
    <property type="match status" value="1"/>
</dbReference>
<dbReference type="InterPro" id="IPR050517">
    <property type="entry name" value="DDR_Repair_Kinase"/>
</dbReference>
<dbReference type="OrthoDB" id="381190at2759"/>
<sequence>MASLRRPKRLTIHGDDERDAPFLVKGGEDLRLDERIEQLFEIMNAAFRADAACARARLAVKTYQVIPMTHQLGVLQWVTDTAPLRAIVETQLTLDPAYLRRYQDHFLAMAPSPQAFLTVRAAFARSLAVFNVCAYIVGIGDRHLDNFLLDLTTGAVVGIDFGAAFGFATSHLPVPELIPFRLTRQLRGALAPLDAVGLMRDHMCAAARALRAAGEGLLNAMDVFLHEPILDWAGGVKRSQDDVKAELSSGSDVVDLISMPSAGADSIGGGGGGGSAYSSEARRKVGNARAKLAGAHPSAVVVADLEHNAAVAKFKSLAAWSAVAWGEGSGAARAGAAHCGAATLSAAAQVDCLIDLATDPDVLGRAWIGLALWL</sequence>
<evidence type="ECO:0000313" key="8">
    <source>
        <dbReference type="EMBL" id="KAG5192986.1"/>
    </source>
</evidence>
<dbReference type="PANTHER" id="PTHR11139">
    <property type="entry name" value="ATAXIA TELANGIECTASIA MUTATED ATM -RELATED"/>
    <property type="match status" value="1"/>
</dbReference>
<dbReference type="InterPro" id="IPR000403">
    <property type="entry name" value="PI3/4_kinase_cat_dom"/>
</dbReference>
<name>A0A836CRJ1_9STRA</name>
<keyword evidence="3" id="KW-0547">Nucleotide-binding</keyword>
<evidence type="ECO:0000256" key="2">
    <source>
        <dbReference type="ARBA" id="ARBA00022679"/>
    </source>
</evidence>
<dbReference type="CDD" id="cd05172">
    <property type="entry name" value="PIKKc_DNA-PK"/>
    <property type="match status" value="1"/>
</dbReference>
<dbReference type="EMBL" id="JAFCMP010000001">
    <property type="protein sequence ID" value="KAG5192986.1"/>
    <property type="molecule type" value="Genomic_DNA"/>
</dbReference>
<accession>A0A836CRJ1</accession>
<dbReference type="Pfam" id="PF00454">
    <property type="entry name" value="PI3_PI4_kinase"/>
    <property type="match status" value="1"/>
</dbReference>
<evidence type="ECO:0000313" key="9">
    <source>
        <dbReference type="Proteomes" id="UP000664859"/>
    </source>
</evidence>
<dbReference type="GO" id="GO:0006302">
    <property type="term" value="P:double-strand break repair"/>
    <property type="evidence" value="ECO:0007669"/>
    <property type="project" value="TreeGrafter"/>
</dbReference>
<dbReference type="GO" id="GO:0000723">
    <property type="term" value="P:telomere maintenance"/>
    <property type="evidence" value="ECO:0007669"/>
    <property type="project" value="TreeGrafter"/>
</dbReference>
<keyword evidence="4 8" id="KW-0418">Kinase</keyword>
<organism evidence="8 9">
    <name type="scientific">Tribonema minus</name>
    <dbReference type="NCBI Taxonomy" id="303371"/>
    <lineage>
        <taxon>Eukaryota</taxon>
        <taxon>Sar</taxon>
        <taxon>Stramenopiles</taxon>
        <taxon>Ochrophyta</taxon>
        <taxon>PX clade</taxon>
        <taxon>Xanthophyceae</taxon>
        <taxon>Tribonematales</taxon>
        <taxon>Tribonemataceae</taxon>
        <taxon>Tribonema</taxon>
    </lineage>
</organism>
<dbReference type="InterPro" id="IPR037706">
    <property type="entry name" value="DNA-PK_dom"/>
</dbReference>